<dbReference type="Proteomes" id="UP001206067">
    <property type="component" value="Unassembled WGS sequence"/>
</dbReference>
<accession>A0ABT1XL79</accession>
<proteinExistence type="predicted"/>
<dbReference type="RefSeq" id="WP_257594180.1">
    <property type="nucleotide sequence ID" value="NZ_JANKHH010000001.1"/>
</dbReference>
<keyword evidence="3" id="KW-1185">Reference proteome</keyword>
<evidence type="ECO:0000259" key="1">
    <source>
        <dbReference type="Pfam" id="PF07238"/>
    </source>
</evidence>
<feature type="domain" description="PilZ" evidence="1">
    <location>
        <begin position="20"/>
        <end position="101"/>
    </location>
</feature>
<dbReference type="SUPFAM" id="SSF141371">
    <property type="entry name" value="PilZ domain-like"/>
    <property type="match status" value="2"/>
</dbReference>
<evidence type="ECO:0000313" key="3">
    <source>
        <dbReference type="Proteomes" id="UP001206067"/>
    </source>
</evidence>
<dbReference type="InterPro" id="IPR009875">
    <property type="entry name" value="PilZ_domain"/>
</dbReference>
<dbReference type="Gene3D" id="2.40.10.220">
    <property type="entry name" value="predicted glycosyltransferase like domains"/>
    <property type="match status" value="1"/>
</dbReference>
<gene>
    <name evidence="2" type="ORF">NSO95_00530</name>
</gene>
<reference evidence="2 3" key="1">
    <citation type="submission" date="2022-08" db="EMBL/GenBank/DDBJ databases">
        <title>Polyphasic taxonomy analysis of Qipengyuania sp.RS5-5.</title>
        <authorList>
            <person name="Xamxidin M."/>
            <person name="Wu M."/>
        </authorList>
    </citation>
    <scope>NUCLEOTIDE SEQUENCE [LARGE SCALE GENOMIC DNA]</scope>
    <source>
        <strain evidence="2 3">RS5-5</strain>
    </source>
</reference>
<name>A0ABT1XL79_9SPHN</name>
<comment type="caution">
    <text evidence="2">The sequence shown here is derived from an EMBL/GenBank/DDBJ whole genome shotgun (WGS) entry which is preliminary data.</text>
</comment>
<sequence>MNLQLPEMEGANGQPVAIDDRAAPRFTLLIRPGKLHVGEAQYLCVIRDISATGVSIRLFHPIDWRGPVVLELQTGDCYPVEQVWDRGAEAGFRFFDPIEVDSVIGHCSHYPKRDLRFEIRLPVVIQAQGQAFPASVANLSRQGALVESDDMFAIGQAVMLQAKGLSTIEARIRWRKAKAYGLVFDTTFSLQQLALALQRFQHVAQPPNLPSMRMSGTAAERD</sequence>
<dbReference type="EMBL" id="JANKHH010000001">
    <property type="protein sequence ID" value="MCR2832415.1"/>
    <property type="molecule type" value="Genomic_DNA"/>
</dbReference>
<organism evidence="2 3">
    <name type="scientific">Parerythrobacter lacustris</name>
    <dbReference type="NCBI Taxonomy" id="2969984"/>
    <lineage>
        <taxon>Bacteria</taxon>
        <taxon>Pseudomonadati</taxon>
        <taxon>Pseudomonadota</taxon>
        <taxon>Alphaproteobacteria</taxon>
        <taxon>Sphingomonadales</taxon>
        <taxon>Erythrobacteraceae</taxon>
        <taxon>Parerythrobacter</taxon>
    </lineage>
</organism>
<evidence type="ECO:0000313" key="2">
    <source>
        <dbReference type="EMBL" id="MCR2832415.1"/>
    </source>
</evidence>
<dbReference type="Pfam" id="PF07238">
    <property type="entry name" value="PilZ"/>
    <property type="match status" value="2"/>
</dbReference>
<feature type="domain" description="PilZ" evidence="1">
    <location>
        <begin position="114"/>
        <end position="192"/>
    </location>
</feature>
<protein>
    <submittedName>
        <fullName evidence="2">PilZ domain-containing protein</fullName>
    </submittedName>
</protein>